<dbReference type="Gene3D" id="1.25.40.90">
    <property type="match status" value="1"/>
</dbReference>
<dbReference type="InterPro" id="IPR047415">
    <property type="entry name" value="Pcf11_CID"/>
</dbReference>
<dbReference type="GO" id="GO:0006369">
    <property type="term" value="P:termination of RNA polymerase II transcription"/>
    <property type="evidence" value="ECO:0007669"/>
    <property type="project" value="InterPro"/>
</dbReference>
<dbReference type="GO" id="GO:0003729">
    <property type="term" value="F:mRNA binding"/>
    <property type="evidence" value="ECO:0007669"/>
    <property type="project" value="InterPro"/>
</dbReference>
<evidence type="ECO:0000313" key="4">
    <source>
        <dbReference type="EMBL" id="RAL43219.1"/>
    </source>
</evidence>
<feature type="compositionally biased region" description="Polar residues" evidence="2">
    <location>
        <begin position="17"/>
        <end position="30"/>
    </location>
</feature>
<evidence type="ECO:0000259" key="3">
    <source>
        <dbReference type="PROSITE" id="PS51391"/>
    </source>
</evidence>
<feature type="region of interest" description="Disordered" evidence="2">
    <location>
        <begin position="945"/>
        <end position="971"/>
    </location>
</feature>
<organism evidence="4 5">
    <name type="scientific">Cuscuta australis</name>
    <dbReference type="NCBI Taxonomy" id="267555"/>
    <lineage>
        <taxon>Eukaryota</taxon>
        <taxon>Viridiplantae</taxon>
        <taxon>Streptophyta</taxon>
        <taxon>Embryophyta</taxon>
        <taxon>Tracheophyta</taxon>
        <taxon>Spermatophyta</taxon>
        <taxon>Magnoliopsida</taxon>
        <taxon>eudicotyledons</taxon>
        <taxon>Gunneridae</taxon>
        <taxon>Pentapetalae</taxon>
        <taxon>asterids</taxon>
        <taxon>lamiids</taxon>
        <taxon>Solanales</taxon>
        <taxon>Convolvulaceae</taxon>
        <taxon>Cuscuteae</taxon>
        <taxon>Cuscuta</taxon>
        <taxon>Cuscuta subgen. Grammica</taxon>
        <taxon>Cuscuta sect. Cleistogrammica</taxon>
    </lineage>
</organism>
<keyword evidence="5" id="KW-1185">Reference proteome</keyword>
<dbReference type="GO" id="GO:0000993">
    <property type="term" value="F:RNA polymerase II complex binding"/>
    <property type="evidence" value="ECO:0007669"/>
    <property type="project" value="InterPro"/>
</dbReference>
<evidence type="ECO:0000313" key="5">
    <source>
        <dbReference type="Proteomes" id="UP000249390"/>
    </source>
</evidence>
<dbReference type="PROSITE" id="PS00028">
    <property type="entry name" value="ZINC_FINGER_C2H2_1"/>
    <property type="match status" value="1"/>
</dbReference>
<dbReference type="CDD" id="cd16982">
    <property type="entry name" value="CID_Pcf11"/>
    <property type="match status" value="1"/>
</dbReference>
<feature type="compositionally biased region" description="Polar residues" evidence="2">
    <location>
        <begin position="195"/>
        <end position="209"/>
    </location>
</feature>
<feature type="region of interest" description="Disordered" evidence="2">
    <location>
        <begin position="195"/>
        <end position="217"/>
    </location>
</feature>
<protein>
    <recommendedName>
        <fullName evidence="3">CID domain-containing protein</fullName>
    </recommendedName>
</protein>
<dbReference type="InterPro" id="IPR006569">
    <property type="entry name" value="CID_dom"/>
</dbReference>
<accession>A0A328DG70</accession>
<dbReference type="GO" id="GO:0031124">
    <property type="term" value="P:mRNA 3'-end processing"/>
    <property type="evidence" value="ECO:0007669"/>
    <property type="project" value="InterPro"/>
</dbReference>
<dbReference type="FunFam" id="1.25.40.90:FF:000023">
    <property type="entry name" value="polyadenylation and cleavage factor homolog 4"/>
    <property type="match status" value="1"/>
</dbReference>
<feature type="region of interest" description="Disordered" evidence="2">
    <location>
        <begin position="262"/>
        <end position="282"/>
    </location>
</feature>
<dbReference type="SUPFAM" id="SSF48464">
    <property type="entry name" value="ENTH/VHS domain"/>
    <property type="match status" value="1"/>
</dbReference>
<keyword evidence="1" id="KW-0507">mRNA processing</keyword>
<dbReference type="Proteomes" id="UP000249390">
    <property type="component" value="Unassembled WGS sequence"/>
</dbReference>
<dbReference type="PROSITE" id="PS51391">
    <property type="entry name" value="CID"/>
    <property type="match status" value="1"/>
</dbReference>
<gene>
    <name evidence="4" type="ORF">DM860_010001</name>
</gene>
<dbReference type="InterPro" id="IPR057242">
    <property type="entry name" value="PCFS4-like"/>
</dbReference>
<dbReference type="AlphaFoldDB" id="A0A328DG70"/>
<dbReference type="SMART" id="SM00582">
    <property type="entry name" value="RPR"/>
    <property type="match status" value="1"/>
</dbReference>
<dbReference type="InterPro" id="IPR008942">
    <property type="entry name" value="ENTH_VHS"/>
</dbReference>
<sequence>MNEPRLPNPRAGIGCNFANSKQMPNDSSAGISKPAPPSILERFRAMLKERDEEIRVSSEDGAVSPPTIDEVVRLYDIVLSDLTFNSKPIITDLTIIAGENTEHGEGITDAICARILEAPVDQKLPSLYLLDSIVKNIGREYIRHFAARLPEVFCEAYRQVHPNMFPALRHLFGTWSTVFPSSVLNKIEACLQFSPSTSHQSSGLTNMRASESPRPGHGIHVNPKYLEARRQLVGAEKLSSAGRAGHVSSDIDALKLLPSARPSSPYGVGRARSLSPPADDFDAENSRAFAERSPPSHGRIGCGVNGVLAGDDETIEWHRNLLPDNGSQRLENSAACSFKKEAGLQGPRALVNAYGIDEREKEFNYQHHKIGQPDANGISKKAGVRTWQNTEEEEFNWENMSPTLGDAHRHNDASSSMLPPGRYITRPHVGSLQDISSINESRRRLSDQAHPSLVKPVRGATDKITGLYEEVPLIPALNYSQESRFLQQDFPQSSHHHMGVEGGGRALTTHPSESRNSTSVGELKPSLVGNLTNVDGKFWRPPSNNSSLANPGFNLSIQDAQAVNVGLSNGTWTSMSMHNSRSLNPMPMLLPQKQIRDQFDTMSAVPGHAQHERHMENIDTKPQFEMPRLSVQHPSASPLNLQRSGQIGLSQPLQHFQDFPLTKGPPSSIVVPTRMVMPHFGYPHRGHGVSGVQMVNIPNNTSLQFPGAALLPPITRFPIRAAPPPQMMPTLQTSGQVSQSSAPPQSGAFSNLISTLMAQGLISLTNQATTQDSIGTEFNVEVFKERHESTITALYSALPRQCTTCGLRFKSQDTHSSHMDWHVTKNRISKNRKHKPSRKWYVSLSMWLSSAEALGTDAVPGFPPVEDAVEKKDDEELAVPADDDQNACALCGEPFDDFYSDENEEWMFKGAIYLNAPPAGGSTAGMDRSQLGPIVHAKCRSESSTTCAESSKKHAEGGFTDDGSPRKRLRS</sequence>
<dbReference type="EMBL" id="NQVE01000161">
    <property type="protein sequence ID" value="RAL43219.1"/>
    <property type="molecule type" value="Genomic_DNA"/>
</dbReference>
<comment type="caution">
    <text evidence="4">The sequence shown here is derived from an EMBL/GenBank/DDBJ whole genome shotgun (WGS) entry which is preliminary data.</text>
</comment>
<name>A0A328DG70_9ASTE</name>
<evidence type="ECO:0000256" key="1">
    <source>
        <dbReference type="ARBA" id="ARBA00022664"/>
    </source>
</evidence>
<dbReference type="PANTHER" id="PTHR15921:SF12">
    <property type="entry name" value="POLYADENYLATION AND CLEAVAGE FACTOR HOMOLOG 4"/>
    <property type="match status" value="1"/>
</dbReference>
<proteinExistence type="predicted"/>
<dbReference type="InterPro" id="IPR013087">
    <property type="entry name" value="Znf_C2H2_type"/>
</dbReference>
<dbReference type="GO" id="GO:0005737">
    <property type="term" value="C:cytoplasm"/>
    <property type="evidence" value="ECO:0007669"/>
    <property type="project" value="TreeGrafter"/>
</dbReference>
<dbReference type="InterPro" id="IPR045154">
    <property type="entry name" value="PCF11-like"/>
</dbReference>
<evidence type="ECO:0000256" key="2">
    <source>
        <dbReference type="SAM" id="MobiDB-lite"/>
    </source>
</evidence>
<feature type="domain" description="CID" evidence="3">
    <location>
        <begin position="67"/>
        <end position="195"/>
    </location>
</feature>
<dbReference type="PANTHER" id="PTHR15921">
    <property type="entry name" value="PRE-MRNA CLEAVAGE COMPLEX II"/>
    <property type="match status" value="1"/>
</dbReference>
<feature type="region of interest" description="Disordered" evidence="2">
    <location>
        <begin position="1"/>
        <end position="34"/>
    </location>
</feature>
<dbReference type="Pfam" id="PF23228">
    <property type="entry name" value="zf_PCFS4"/>
    <property type="match status" value="1"/>
</dbReference>
<dbReference type="Pfam" id="PF04818">
    <property type="entry name" value="CID"/>
    <property type="match status" value="1"/>
</dbReference>
<reference evidence="4 5" key="1">
    <citation type="submission" date="2018-06" db="EMBL/GenBank/DDBJ databases">
        <title>The Genome of Cuscuta australis (Dodder) Provides Insight into the Evolution of Plant Parasitism.</title>
        <authorList>
            <person name="Liu H."/>
        </authorList>
    </citation>
    <scope>NUCLEOTIDE SEQUENCE [LARGE SCALE GENOMIC DNA]</scope>
    <source>
        <strain evidence="5">cv. Yunnan</strain>
        <tissue evidence="4">Vines</tissue>
    </source>
</reference>
<dbReference type="GO" id="GO:0005849">
    <property type="term" value="C:mRNA cleavage factor complex"/>
    <property type="evidence" value="ECO:0007669"/>
    <property type="project" value="TreeGrafter"/>
</dbReference>